<name>A0ABN8NZ62_9CNID</name>
<dbReference type="InterPro" id="IPR055437">
    <property type="entry name" value="TMEM131L_Ig_5"/>
</dbReference>
<feature type="compositionally biased region" description="Basic and acidic residues" evidence="7">
    <location>
        <begin position="1628"/>
        <end position="1637"/>
    </location>
</feature>
<dbReference type="InterPro" id="IPR056311">
    <property type="entry name" value="TMEM131_Ig_2"/>
</dbReference>
<feature type="region of interest" description="Disordered" evidence="7">
    <location>
        <begin position="1140"/>
        <end position="1482"/>
    </location>
</feature>
<feature type="compositionally biased region" description="Polar residues" evidence="7">
    <location>
        <begin position="1447"/>
        <end position="1472"/>
    </location>
</feature>
<feature type="region of interest" description="Disordered" evidence="7">
    <location>
        <begin position="1838"/>
        <end position="1896"/>
    </location>
</feature>
<protein>
    <recommendedName>
        <fullName evidence="16">Transmembrane protein 131</fullName>
    </recommendedName>
</protein>
<evidence type="ECO:0000313" key="14">
    <source>
        <dbReference type="EMBL" id="CAH3126888.1"/>
    </source>
</evidence>
<evidence type="ECO:0000256" key="1">
    <source>
        <dbReference type="ARBA" id="ARBA00004479"/>
    </source>
</evidence>
<keyword evidence="5 8" id="KW-1133">Transmembrane helix</keyword>
<evidence type="ECO:0000259" key="11">
    <source>
        <dbReference type="Pfam" id="PF24498"/>
    </source>
</evidence>
<dbReference type="Pfam" id="PF24501">
    <property type="entry name" value="Ig_TMEM131L_5"/>
    <property type="match status" value="1"/>
</dbReference>
<evidence type="ECO:0000313" key="15">
    <source>
        <dbReference type="Proteomes" id="UP001159405"/>
    </source>
</evidence>
<feature type="compositionally biased region" description="Polar residues" evidence="7">
    <location>
        <begin position="1517"/>
        <end position="1528"/>
    </location>
</feature>
<feature type="compositionally biased region" description="Polar residues" evidence="7">
    <location>
        <begin position="1382"/>
        <end position="1399"/>
    </location>
</feature>
<feature type="transmembrane region" description="Helical" evidence="8">
    <location>
        <begin position="1078"/>
        <end position="1100"/>
    </location>
</feature>
<feature type="compositionally biased region" description="Basic residues" evidence="7">
    <location>
        <begin position="1565"/>
        <end position="1576"/>
    </location>
</feature>
<proteinExistence type="inferred from homology"/>
<feature type="compositionally biased region" description="Basic and acidic residues" evidence="7">
    <location>
        <begin position="1312"/>
        <end position="1326"/>
    </location>
</feature>
<evidence type="ECO:0000259" key="9">
    <source>
        <dbReference type="Pfam" id="PF12371"/>
    </source>
</evidence>
<accession>A0ABN8NZ62</accession>
<dbReference type="Proteomes" id="UP001159405">
    <property type="component" value="Unassembled WGS sequence"/>
</dbReference>
<feature type="compositionally biased region" description="Basic and acidic residues" evidence="7">
    <location>
        <begin position="1503"/>
        <end position="1512"/>
    </location>
</feature>
<comment type="similarity">
    <text evidence="2">Belongs to the TMEM131 family.</text>
</comment>
<dbReference type="InterPro" id="IPR022113">
    <property type="entry name" value="TMEM131L_N"/>
</dbReference>
<feature type="compositionally biased region" description="Basic and acidic residues" evidence="7">
    <location>
        <begin position="1400"/>
        <end position="1410"/>
    </location>
</feature>
<gene>
    <name evidence="14" type="ORF">PLOB_00032691</name>
</gene>
<feature type="compositionally biased region" description="Polar residues" evidence="7">
    <location>
        <begin position="1217"/>
        <end position="1226"/>
    </location>
</feature>
<sequence length="1896" mass="207675">MAAALGVILFTYISLVFLVTHRICMMQCNPMSRPGVYQGDMGDMRFSGSHVQADGSHHNRRGQPNIRHIRFEPSYLDFYEQSVGMPSIRTVAIINPHTEQTLQLQSLSGSTVHFHASFFQSKVVQALGNTTFEIVFLARLVGNVENTLFIHTSRGVYPYQVFGVGVPNPYRLRPFLGARVPLNFSFSSLINMHNPYSFPLQIIEMYSSGGDLHLELPSGLEEAPQKHWEIQPYETKVLMRVSFVGRVASNHTAFIRIKASQPAPNQELLILPVEVEVTAAPGLFSSTDMLDFGTLRTMDEPKSIGLYLLNAGHKQVHISAISVDPPNNALFISFTPMLLKPGTKYVKVATATYSAFNVKRSRQASGKVMIKTNSKITPRLEIPYQVNILQGTIAYSVSKTRFFVGKPPFVPVIRELPITNTFSFTMIIYDAAFPSEVESVFSIVNFTKPAMIPPQSTVTPFFVHFLANTSDIAFSTILRVYTNASIFTVPIHCFNGKLKYVVDGLEEDVVDYGTVGTGENRTKLLKIFNHNPIEVTIYRIECSLQFARIKLLETKSNNDSKLSRANNTQLKTADQTSDGQTQDSKVSIKPGYVAYFNVEVFVPKKEGQYIGDIEMETDYETLYIPLHLKSMDGKIVSSPTSLIFQPGFPGQIVNYSLTLLSSFSNTLRLVSVKPYPLDDKFSFEPSSSDVQLLPNQKVQVGQLFYNPMKGCKNHCYTGIEEGEKWLSSFSLPPNIGEIDGRLMEKNQKMFSSLERAGKLKLNISFIVDTDIVKGFRIPAQASLLWPSFSSDKPVKFPLTHLGNSSTKFIMLENPADVPVVAQIVPFSIYPQALWDLLADRFDTEAFGFDPGESTFSIPTDECDSSISSTSVLDDRTVPSPGTVVTVIKPRSSVRIPVKFHPRDERLRTSVVLIRNNLTVLDGIVVQGQGARGEFTLNGKRPGPHSTLLFEIKPSQLAECHKEAPRSRSLPSLSVMKTLTATNPGQLAVFISSLSINGYECEGYGFKIMNCKSFVLKPNTSRKIEITFTPDFSMSRVTRKLEVKTTLGPVMEFTLVATIPTHLLPLCASSLGHNSWEPILRGAVVFLMGVVFLGVVIAAYAEARKLAFLSHPEVQLLQMKEEDRGQIFDLNAIAGVKKNKIPVKDEPTVGQKRSRRDTRDSRETTPVMADRPSGSDHTTNASLGNHSPTNNNIKTPSASATRQDTTGTRNRNARTDASGKNQSNTLENWDFRGARSTSPPLESKTSSGMKDSKLKNVAVVKNPTDAVGNSSRKVTEAKKATTDEGKRTERSKSYPENLNDEIISVVVPNKCESAPKRDLKDSKEPKGKQKRKLKALNRKDEKDKKGKTKESTTAKTKDDEGAMSDDSCSDGSSDKSVPEVRIQQPSKEGNRTHQLASASRETVDSGSGKDRGKNRKNGTENAGAKPKKGDGQSASSVGRPKSLDVPAKNQNVGQHGKSQNNSNHLESAKTSDMQHPGATSPHAIAAAVMSLALGKNVQAPSKENSFDEHELSKRKAYTKTSSLCTNLSDSPPPTSPTQLSGSSRSSSYSSIVSSDSSNGTEQVKQSGRKGNKLRVKTTKSLPVEGGTSPTWTSAGGRKSGKTGEDLGLSNLRRSPWALPSEPPLARRSPVGERPDRIVSSHYLPTSRSPLLDSHPFRRNSLKKQSSLEEKVRPFDLSDLGLSDSGATRNRGYPTGHANLWKTNDKCFNNPDSLFSSSSLAADDQFHGKSTWPSNNWVNFLDASNVNGGAVNSNKTMAEIWDAGQSPLDSDGWSIYPPTASPVPPASSEADAVDALFSQMPADWSGAAAGPKSPFSTQEVTWTPPPDVSSIWSSGYLVPSSTAEPLPTSSTASYVPYTVQPPQNQESPVQPSFEPLGSLGSSIWNPTGVTSTWSSTSE</sequence>
<dbReference type="InterPro" id="IPR055436">
    <property type="entry name" value="Ig_TMEM131L_4"/>
</dbReference>
<feature type="compositionally biased region" description="Low complexity" evidence="7">
    <location>
        <begin position="1535"/>
        <end position="1557"/>
    </location>
</feature>
<feature type="compositionally biased region" description="Polar residues" evidence="7">
    <location>
        <begin position="1234"/>
        <end position="1248"/>
    </location>
</feature>
<dbReference type="Pfam" id="PF12371">
    <property type="entry name" value="TMEM131_like_N"/>
    <property type="match status" value="1"/>
</dbReference>
<feature type="compositionally biased region" description="Basic and acidic residues" evidence="7">
    <location>
        <begin position="1336"/>
        <end position="1359"/>
    </location>
</feature>
<organism evidence="14 15">
    <name type="scientific">Porites lobata</name>
    <dbReference type="NCBI Taxonomy" id="104759"/>
    <lineage>
        <taxon>Eukaryota</taxon>
        <taxon>Metazoa</taxon>
        <taxon>Cnidaria</taxon>
        <taxon>Anthozoa</taxon>
        <taxon>Hexacorallia</taxon>
        <taxon>Scleractinia</taxon>
        <taxon>Fungiina</taxon>
        <taxon>Poritidae</taxon>
        <taxon>Porites</taxon>
    </lineage>
</organism>
<reference evidence="14 15" key="1">
    <citation type="submission" date="2022-05" db="EMBL/GenBank/DDBJ databases">
        <authorList>
            <consortium name="Genoscope - CEA"/>
            <person name="William W."/>
        </authorList>
    </citation>
    <scope>NUCLEOTIDE SEQUENCE [LARGE SCALE GENOMIC DNA]</scope>
</reference>
<dbReference type="EMBL" id="CALNXK010000043">
    <property type="protein sequence ID" value="CAH3126888.1"/>
    <property type="molecule type" value="Genomic_DNA"/>
</dbReference>
<dbReference type="Pfam" id="PF24495">
    <property type="entry name" value="Ig_TMEM131_2"/>
    <property type="match status" value="1"/>
</dbReference>
<evidence type="ECO:0008006" key="16">
    <source>
        <dbReference type="Google" id="ProtNLM"/>
    </source>
</evidence>
<feature type="compositionally biased region" description="Polar residues" evidence="7">
    <location>
        <begin position="1838"/>
        <end position="1851"/>
    </location>
</feature>
<comment type="subcellular location">
    <subcellularLocation>
        <location evidence="1">Membrane</location>
        <topology evidence="1">Single-pass type I membrane protein</topology>
    </subcellularLocation>
</comment>
<feature type="domain" description="TMEM131L fifth Ig-like" evidence="13">
    <location>
        <begin position="982"/>
        <end position="1046"/>
    </location>
</feature>
<evidence type="ECO:0000256" key="5">
    <source>
        <dbReference type="ARBA" id="ARBA00022989"/>
    </source>
</evidence>
<evidence type="ECO:0000259" key="12">
    <source>
        <dbReference type="Pfam" id="PF24499"/>
    </source>
</evidence>
<dbReference type="InterPro" id="IPR055435">
    <property type="entry name" value="Ig_TMEM131L_3"/>
</dbReference>
<dbReference type="PANTHER" id="PTHR22050">
    <property type="entry name" value="RW1 PROTEIN HOMOLOG"/>
    <property type="match status" value="1"/>
</dbReference>
<evidence type="ECO:0000256" key="8">
    <source>
        <dbReference type="SAM" id="Phobius"/>
    </source>
</evidence>
<feature type="domain" description="TMEM131L fourth Ig-like" evidence="12">
    <location>
        <begin position="794"/>
        <end position="930"/>
    </location>
</feature>
<feature type="region of interest" description="Disordered" evidence="7">
    <location>
        <begin position="559"/>
        <end position="584"/>
    </location>
</feature>
<feature type="domain" description="Transmembrane protein 131-like N-terminal" evidence="9">
    <location>
        <begin position="70"/>
        <end position="152"/>
    </location>
</feature>
<feature type="compositionally biased region" description="Polar residues" evidence="7">
    <location>
        <begin position="1877"/>
        <end position="1896"/>
    </location>
</feature>
<evidence type="ECO:0000259" key="13">
    <source>
        <dbReference type="Pfam" id="PF24501"/>
    </source>
</evidence>
<dbReference type="Pfam" id="PF24498">
    <property type="entry name" value="Ig_TMEM131L_3"/>
    <property type="match status" value="1"/>
</dbReference>
<evidence type="ECO:0000256" key="6">
    <source>
        <dbReference type="ARBA" id="ARBA00023136"/>
    </source>
</evidence>
<feature type="compositionally biased region" description="Polar residues" evidence="7">
    <location>
        <begin position="1858"/>
        <end position="1868"/>
    </location>
</feature>
<keyword evidence="6 8" id="KW-0472">Membrane</keyword>
<feature type="domain" description="TMEM131L third Ig-like" evidence="11">
    <location>
        <begin position="410"/>
        <end position="494"/>
    </location>
</feature>
<keyword evidence="3 8" id="KW-0812">Transmembrane</keyword>
<evidence type="ECO:0000256" key="2">
    <source>
        <dbReference type="ARBA" id="ARBA00006682"/>
    </source>
</evidence>
<keyword evidence="4" id="KW-0732">Signal</keyword>
<comment type="caution">
    <text evidence="14">The sequence shown here is derived from an EMBL/GenBank/DDBJ whole genome shotgun (WGS) entry which is preliminary data.</text>
</comment>
<evidence type="ECO:0000259" key="10">
    <source>
        <dbReference type="Pfam" id="PF24495"/>
    </source>
</evidence>
<evidence type="ECO:0000256" key="4">
    <source>
        <dbReference type="ARBA" id="ARBA00022729"/>
    </source>
</evidence>
<feature type="compositionally biased region" description="Basic and acidic residues" evidence="7">
    <location>
        <begin position="1272"/>
        <end position="1292"/>
    </location>
</feature>
<feature type="domain" description="TMEM131 second Ig-like" evidence="10">
    <location>
        <begin position="169"/>
        <end position="258"/>
    </location>
</feature>
<dbReference type="Pfam" id="PF24499">
    <property type="entry name" value="Ig_TMEM131L_4"/>
    <property type="match status" value="1"/>
</dbReference>
<evidence type="ECO:0000256" key="3">
    <source>
        <dbReference type="ARBA" id="ARBA00022692"/>
    </source>
</evidence>
<feature type="region of interest" description="Disordered" evidence="7">
    <location>
        <begin position="1497"/>
        <end position="1667"/>
    </location>
</feature>
<dbReference type="PANTHER" id="PTHR22050:SF0">
    <property type="entry name" value="TRANSMEMBRANE PROTEIN 131 HOMOLOG"/>
    <property type="match status" value="1"/>
</dbReference>
<feature type="compositionally biased region" description="Polar residues" evidence="7">
    <location>
        <begin position="1174"/>
        <end position="1209"/>
    </location>
</feature>
<feature type="compositionally biased region" description="Polar residues" evidence="7">
    <location>
        <begin position="563"/>
        <end position="584"/>
    </location>
</feature>
<dbReference type="InterPro" id="IPR039877">
    <property type="entry name" value="TMEM131-like"/>
</dbReference>
<evidence type="ECO:0000256" key="7">
    <source>
        <dbReference type="SAM" id="MobiDB-lite"/>
    </source>
</evidence>
<keyword evidence="15" id="KW-1185">Reference proteome</keyword>